<accession>A0AAD7AKD3</accession>
<comment type="caution">
    <text evidence="2">The sequence shown here is derived from an EMBL/GenBank/DDBJ whole genome shotgun (WGS) entry which is preliminary data.</text>
</comment>
<reference evidence="2" key="1">
    <citation type="submission" date="2023-03" db="EMBL/GenBank/DDBJ databases">
        <title>Massive genome expansion in bonnet fungi (Mycena s.s.) driven by repeated elements and novel gene families across ecological guilds.</title>
        <authorList>
            <consortium name="Lawrence Berkeley National Laboratory"/>
            <person name="Harder C.B."/>
            <person name="Miyauchi S."/>
            <person name="Viragh M."/>
            <person name="Kuo A."/>
            <person name="Thoen E."/>
            <person name="Andreopoulos B."/>
            <person name="Lu D."/>
            <person name="Skrede I."/>
            <person name="Drula E."/>
            <person name="Henrissat B."/>
            <person name="Morin E."/>
            <person name="Kohler A."/>
            <person name="Barry K."/>
            <person name="LaButti K."/>
            <person name="Morin E."/>
            <person name="Salamov A."/>
            <person name="Lipzen A."/>
            <person name="Mereny Z."/>
            <person name="Hegedus B."/>
            <person name="Baldrian P."/>
            <person name="Stursova M."/>
            <person name="Weitz H."/>
            <person name="Taylor A."/>
            <person name="Grigoriev I.V."/>
            <person name="Nagy L.G."/>
            <person name="Martin F."/>
            <person name="Kauserud H."/>
        </authorList>
    </citation>
    <scope>NUCLEOTIDE SEQUENCE</scope>
    <source>
        <strain evidence="2">CBHHK002</strain>
    </source>
</reference>
<dbReference type="AlphaFoldDB" id="A0AAD7AKD3"/>
<evidence type="ECO:0000313" key="3">
    <source>
        <dbReference type="Proteomes" id="UP001218218"/>
    </source>
</evidence>
<gene>
    <name evidence="2" type="ORF">DFH08DRAFT_951866</name>
</gene>
<name>A0AAD7AKD3_9AGAR</name>
<dbReference type="Gene3D" id="1.10.20.10">
    <property type="entry name" value="Histone, subunit A"/>
    <property type="match status" value="1"/>
</dbReference>
<proteinExistence type="predicted"/>
<organism evidence="2 3">
    <name type="scientific">Mycena albidolilacea</name>
    <dbReference type="NCBI Taxonomy" id="1033008"/>
    <lineage>
        <taxon>Eukaryota</taxon>
        <taxon>Fungi</taxon>
        <taxon>Dikarya</taxon>
        <taxon>Basidiomycota</taxon>
        <taxon>Agaricomycotina</taxon>
        <taxon>Agaricomycetes</taxon>
        <taxon>Agaricomycetidae</taxon>
        <taxon>Agaricales</taxon>
        <taxon>Marasmiineae</taxon>
        <taxon>Mycenaceae</taxon>
        <taxon>Mycena</taxon>
    </lineage>
</organism>
<protein>
    <submittedName>
        <fullName evidence="2">Uncharacterized protein</fullName>
    </submittedName>
</protein>
<dbReference type="SUPFAM" id="SSF47113">
    <property type="entry name" value="Histone-fold"/>
    <property type="match status" value="1"/>
</dbReference>
<keyword evidence="1" id="KW-0732">Signal</keyword>
<evidence type="ECO:0000313" key="2">
    <source>
        <dbReference type="EMBL" id="KAJ7361275.1"/>
    </source>
</evidence>
<feature type="signal peptide" evidence="1">
    <location>
        <begin position="1"/>
        <end position="26"/>
    </location>
</feature>
<dbReference type="EMBL" id="JARIHO010000005">
    <property type="protein sequence ID" value="KAJ7361275.1"/>
    <property type="molecule type" value="Genomic_DNA"/>
</dbReference>
<dbReference type="Proteomes" id="UP001218218">
    <property type="component" value="Unassembled WGS sequence"/>
</dbReference>
<dbReference type="PROSITE" id="PS51257">
    <property type="entry name" value="PROKAR_LIPOPROTEIN"/>
    <property type="match status" value="1"/>
</dbReference>
<evidence type="ECO:0000256" key="1">
    <source>
        <dbReference type="SAM" id="SignalP"/>
    </source>
</evidence>
<dbReference type="InterPro" id="IPR009072">
    <property type="entry name" value="Histone-fold"/>
</dbReference>
<feature type="chain" id="PRO_5042155823" evidence="1">
    <location>
        <begin position="27"/>
        <end position="73"/>
    </location>
</feature>
<dbReference type="GO" id="GO:0046982">
    <property type="term" value="F:protein heterodimerization activity"/>
    <property type="evidence" value="ECO:0007669"/>
    <property type="project" value="InterPro"/>
</dbReference>
<sequence length="73" mass="8111">MTNHRPFLSPLLVLSRLRFQVIGCHGAAGGCQDIPRFTLEATNLAAIHGKRVTIQPEDLARRVVSVESARRVY</sequence>
<keyword evidence="3" id="KW-1185">Reference proteome</keyword>